<feature type="region of interest" description="Disordered" evidence="1">
    <location>
        <begin position="392"/>
        <end position="415"/>
    </location>
</feature>
<dbReference type="Proteomes" id="UP000232323">
    <property type="component" value="Unassembled WGS sequence"/>
</dbReference>
<feature type="region of interest" description="Disordered" evidence="1">
    <location>
        <begin position="590"/>
        <end position="610"/>
    </location>
</feature>
<evidence type="ECO:0000313" key="3">
    <source>
        <dbReference type="Proteomes" id="UP000232323"/>
    </source>
</evidence>
<reference evidence="2 3" key="1">
    <citation type="submission" date="2017-08" db="EMBL/GenBank/DDBJ databases">
        <title>Acidophilic green algal genome provides insights into adaptation to an acidic environment.</title>
        <authorList>
            <person name="Hirooka S."/>
            <person name="Hirose Y."/>
            <person name="Kanesaki Y."/>
            <person name="Higuchi S."/>
            <person name="Fujiwara T."/>
            <person name="Onuma R."/>
            <person name="Era A."/>
            <person name="Ohbayashi R."/>
            <person name="Uzuka A."/>
            <person name="Nozaki H."/>
            <person name="Yoshikawa H."/>
            <person name="Miyagishima S.Y."/>
        </authorList>
    </citation>
    <scope>NUCLEOTIDE SEQUENCE [LARGE SCALE GENOMIC DNA]</scope>
    <source>
        <strain evidence="2 3">NIES-2499</strain>
    </source>
</reference>
<protein>
    <submittedName>
        <fullName evidence="2">Uncharacterized protein</fullName>
    </submittedName>
</protein>
<dbReference type="EMBL" id="BEGY01000054">
    <property type="protein sequence ID" value="GAX80575.1"/>
    <property type="molecule type" value="Genomic_DNA"/>
</dbReference>
<proteinExistence type="predicted"/>
<keyword evidence="3" id="KW-1185">Reference proteome</keyword>
<dbReference type="AlphaFoldDB" id="A0A250XBW4"/>
<gene>
    <name evidence="2" type="ORF">CEUSTIGMA_g8012.t1</name>
</gene>
<accession>A0A250XBW4</accession>
<name>A0A250XBW4_9CHLO</name>
<feature type="region of interest" description="Disordered" evidence="1">
    <location>
        <begin position="629"/>
        <end position="653"/>
    </location>
</feature>
<organism evidence="2 3">
    <name type="scientific">Chlamydomonas eustigma</name>
    <dbReference type="NCBI Taxonomy" id="1157962"/>
    <lineage>
        <taxon>Eukaryota</taxon>
        <taxon>Viridiplantae</taxon>
        <taxon>Chlorophyta</taxon>
        <taxon>core chlorophytes</taxon>
        <taxon>Chlorophyceae</taxon>
        <taxon>CS clade</taxon>
        <taxon>Chlamydomonadales</taxon>
        <taxon>Chlamydomonadaceae</taxon>
        <taxon>Chlamydomonas</taxon>
    </lineage>
</organism>
<evidence type="ECO:0000256" key="1">
    <source>
        <dbReference type="SAM" id="MobiDB-lite"/>
    </source>
</evidence>
<sequence>MERQHEMMHEYGHPSFCRNLRGELRSSSHGNASLRFKHPALSNRDAPSMCQLTDVIGSISTTEGVEMLSSGNCSEGYQPRGISHAQQQADRESSVEITAAIIPSISTTDAHCTFIKQPFCRLSGEPMGITAAVATNAKVRQRRVSIAASAVPAAPLSFSPLENTPLMGSLKRKQKLEARGEYGNEWGCLNQDACAWQEGSPSIKTSRAGSTREERLRALMSTKTMRGAIAAEEAAVTMAMQAHAITPSSSDSGDMVPPLKHFVSKQCSSAAPSAVAGSSPDSGQLSILKLEVSRRISPSNQRPGGLSQILRTAGLHGSSAPDFSCVVEVEVAAMAGPMQLPLCRCGSTAATFSSTWNLSAGVTGLGLAAAQLRSEMFSSELQEDTVLLQTLHESQQASSASPHASSKEADGRAVQASIHSLHAGAKPRRLGQHLGHESGNGLSSSVGGFMGIGSALWGVWKAVRKQAEAVVAEQHGSTAGHRLQMWQQALPENCQQQQKGHAEIQDHLRSNAQDSQKQQKEGWKGRHYKLASHVENGQKQEQQNASAASRLMVPYSPVKAASELSSSTSNQAVPHTENGVVGMRTGRAIGSTNECTSSQQGGKDSGGKLTAKLGPLQRRKISSAVLHNSTQCAKSGGRKGVKPVKVDTHDPPNGAAFHSRCGHSCEQSMNFFSPDYPSKLRTFHRN</sequence>
<comment type="caution">
    <text evidence="2">The sequence shown here is derived from an EMBL/GenBank/DDBJ whole genome shotgun (WGS) entry which is preliminary data.</text>
</comment>
<evidence type="ECO:0000313" key="2">
    <source>
        <dbReference type="EMBL" id="GAX80575.1"/>
    </source>
</evidence>
<feature type="compositionally biased region" description="Low complexity" evidence="1">
    <location>
        <begin position="392"/>
        <end position="404"/>
    </location>
</feature>